<dbReference type="Gene3D" id="3.90.1170.40">
    <property type="entry name" value="Molybdopterin biosynthesis MoaE subunit"/>
    <property type="match status" value="1"/>
</dbReference>
<evidence type="ECO:0000256" key="11">
    <source>
        <dbReference type="ARBA" id="ARBA00032474"/>
    </source>
</evidence>
<evidence type="ECO:0000313" key="14">
    <source>
        <dbReference type="Proteomes" id="UP000244906"/>
    </source>
</evidence>
<comment type="pathway">
    <text evidence="1">Cofactor biosynthesis; molybdopterin biosynthesis.</text>
</comment>
<dbReference type="GO" id="GO:0030366">
    <property type="term" value="F:molybdopterin synthase activity"/>
    <property type="evidence" value="ECO:0007669"/>
    <property type="project" value="UniProtKB-EC"/>
</dbReference>
<dbReference type="GO" id="GO:0006777">
    <property type="term" value="P:Mo-molybdopterin cofactor biosynthetic process"/>
    <property type="evidence" value="ECO:0007669"/>
    <property type="project" value="UniProtKB-KW"/>
</dbReference>
<evidence type="ECO:0000256" key="6">
    <source>
        <dbReference type="ARBA" id="ARBA00023150"/>
    </source>
</evidence>
<dbReference type="EC" id="2.8.1.12" evidence="3"/>
<accession>A0A2V1H479</accession>
<dbReference type="UniPathway" id="UPA00344"/>
<evidence type="ECO:0000256" key="7">
    <source>
        <dbReference type="ARBA" id="ARBA00026066"/>
    </source>
</evidence>
<dbReference type="OrthoDB" id="9803224at2"/>
<protein>
    <recommendedName>
        <fullName evidence="4">Molybdopterin synthase catalytic subunit</fullName>
        <ecNumber evidence="3">2.8.1.12</ecNumber>
    </recommendedName>
    <alternativeName>
        <fullName evidence="10">MPT synthase subunit 2</fullName>
    </alternativeName>
    <alternativeName>
        <fullName evidence="8">Molybdenum cofactor biosynthesis protein E</fullName>
    </alternativeName>
    <alternativeName>
        <fullName evidence="9">Molybdopterin-converting factor large subunit</fullName>
    </alternativeName>
    <alternativeName>
        <fullName evidence="11">Molybdopterin-converting factor subunit 2</fullName>
    </alternativeName>
</protein>
<sequence>MISVQLEDFNLGDEYQQLSDDSETGAIATFVGRVRGSESGSGIDALYLEHYPAMTQKSLEQIVELAKQRWNLLQVRLIHRFGKLEAGAQIVFVGVSSSHRSDAFAACEFIMDYLKTSAPFWKKSISDAGETWVDAKESDQDRASRWD</sequence>
<evidence type="ECO:0000256" key="4">
    <source>
        <dbReference type="ARBA" id="ARBA00013858"/>
    </source>
</evidence>
<dbReference type="Pfam" id="PF02391">
    <property type="entry name" value="MoaE"/>
    <property type="match status" value="1"/>
</dbReference>
<evidence type="ECO:0000313" key="13">
    <source>
        <dbReference type="EMBL" id="PVZ71585.1"/>
    </source>
</evidence>
<reference evidence="13 14" key="1">
    <citation type="submission" date="2018-04" db="EMBL/GenBank/DDBJ databases">
        <title>Thalassorhabdus spongiae gen. nov., sp. nov., isolated from a marine sponge in South-West Iceland.</title>
        <authorList>
            <person name="Knobloch S."/>
            <person name="Daussin A."/>
            <person name="Johannsson R."/>
            <person name="Marteinsson V.T."/>
        </authorList>
    </citation>
    <scope>NUCLEOTIDE SEQUENCE [LARGE SCALE GENOMIC DNA]</scope>
    <source>
        <strain evidence="13 14">Hp12</strain>
    </source>
</reference>
<comment type="subunit">
    <text evidence="7">Heterotetramer of 2 MoaD subunits and 2 MoaE subunits. Also stable as homodimer. The enzyme changes between these two forms during catalysis.</text>
</comment>
<evidence type="ECO:0000256" key="8">
    <source>
        <dbReference type="ARBA" id="ARBA00029745"/>
    </source>
</evidence>
<dbReference type="NCBIfam" id="NF007959">
    <property type="entry name" value="PRK10678.1"/>
    <property type="match status" value="1"/>
</dbReference>
<keyword evidence="6" id="KW-0501">Molybdenum cofactor biosynthesis</keyword>
<evidence type="ECO:0000256" key="2">
    <source>
        <dbReference type="ARBA" id="ARBA00005426"/>
    </source>
</evidence>
<dbReference type="SUPFAM" id="SSF54690">
    <property type="entry name" value="Molybdopterin synthase subunit MoaE"/>
    <property type="match status" value="1"/>
</dbReference>
<evidence type="ECO:0000256" key="12">
    <source>
        <dbReference type="ARBA" id="ARBA00049878"/>
    </source>
</evidence>
<keyword evidence="14" id="KW-1185">Reference proteome</keyword>
<organism evidence="13 14">
    <name type="scientific">Pelagibaculum spongiae</name>
    <dbReference type="NCBI Taxonomy" id="2080658"/>
    <lineage>
        <taxon>Bacteria</taxon>
        <taxon>Pseudomonadati</taxon>
        <taxon>Pseudomonadota</taxon>
        <taxon>Gammaproteobacteria</taxon>
        <taxon>Oceanospirillales</taxon>
        <taxon>Pelagibaculum</taxon>
    </lineage>
</organism>
<evidence type="ECO:0000256" key="3">
    <source>
        <dbReference type="ARBA" id="ARBA00011950"/>
    </source>
</evidence>
<dbReference type="InterPro" id="IPR036563">
    <property type="entry name" value="MoaE_sf"/>
</dbReference>
<name>A0A2V1H479_9GAMM</name>
<comment type="similarity">
    <text evidence="2">Belongs to the MoaE family.</text>
</comment>
<evidence type="ECO:0000256" key="1">
    <source>
        <dbReference type="ARBA" id="ARBA00005046"/>
    </source>
</evidence>
<comment type="caution">
    <text evidence="13">The sequence shown here is derived from an EMBL/GenBank/DDBJ whole genome shotgun (WGS) entry which is preliminary data.</text>
</comment>
<dbReference type="CDD" id="cd00756">
    <property type="entry name" value="MoaE"/>
    <property type="match status" value="1"/>
</dbReference>
<keyword evidence="5" id="KW-0808">Transferase</keyword>
<evidence type="ECO:0000256" key="5">
    <source>
        <dbReference type="ARBA" id="ARBA00022679"/>
    </source>
</evidence>
<dbReference type="PANTHER" id="PTHR23404">
    <property type="entry name" value="MOLYBDOPTERIN SYNTHASE RELATED"/>
    <property type="match status" value="1"/>
</dbReference>
<proteinExistence type="inferred from homology"/>
<dbReference type="EMBL" id="QDDL01000001">
    <property type="protein sequence ID" value="PVZ71585.1"/>
    <property type="molecule type" value="Genomic_DNA"/>
</dbReference>
<evidence type="ECO:0000256" key="9">
    <source>
        <dbReference type="ARBA" id="ARBA00030407"/>
    </source>
</evidence>
<dbReference type="AlphaFoldDB" id="A0A2V1H479"/>
<gene>
    <name evidence="13" type="ORF">DC094_00650</name>
</gene>
<dbReference type="Proteomes" id="UP000244906">
    <property type="component" value="Unassembled WGS sequence"/>
</dbReference>
<comment type="catalytic activity">
    <reaction evidence="12">
        <text>2 [molybdopterin-synthase sulfur-carrier protein]-C-terminal-Gly-aminoethanethioate + cyclic pyranopterin phosphate + H2O = molybdopterin + 2 [molybdopterin-synthase sulfur-carrier protein]-C-terminal Gly-Gly + 2 H(+)</text>
        <dbReference type="Rhea" id="RHEA:26333"/>
        <dbReference type="Rhea" id="RHEA-COMP:12202"/>
        <dbReference type="Rhea" id="RHEA-COMP:19907"/>
        <dbReference type="ChEBI" id="CHEBI:15377"/>
        <dbReference type="ChEBI" id="CHEBI:15378"/>
        <dbReference type="ChEBI" id="CHEBI:58698"/>
        <dbReference type="ChEBI" id="CHEBI:59648"/>
        <dbReference type="ChEBI" id="CHEBI:90778"/>
        <dbReference type="ChEBI" id="CHEBI:232372"/>
        <dbReference type="EC" id="2.8.1.12"/>
    </reaction>
</comment>
<evidence type="ECO:0000256" key="10">
    <source>
        <dbReference type="ARBA" id="ARBA00030781"/>
    </source>
</evidence>
<dbReference type="InterPro" id="IPR003448">
    <property type="entry name" value="Mopterin_biosynth_MoaE"/>
</dbReference>
<dbReference type="FunFam" id="3.90.1170.40:FF:000001">
    <property type="entry name" value="Molybdopterin synthase catalytic subunit MoaE"/>
    <property type="match status" value="1"/>
</dbReference>